<evidence type="ECO:0000313" key="3">
    <source>
        <dbReference type="EMBL" id="KAH7964546.1"/>
    </source>
</evidence>
<accession>A0A9J6D0T0</accession>
<dbReference type="EMBL" id="JABSTU010003862">
    <property type="protein sequence ID" value="KAH7964546.1"/>
    <property type="molecule type" value="Genomic_DNA"/>
</dbReference>
<feature type="coiled-coil region" evidence="1">
    <location>
        <begin position="97"/>
        <end position="131"/>
    </location>
</feature>
<feature type="region of interest" description="Disordered" evidence="2">
    <location>
        <begin position="141"/>
        <end position="212"/>
    </location>
</feature>
<name>A0A9J6D0T0_RHIMP</name>
<evidence type="ECO:0000256" key="1">
    <source>
        <dbReference type="SAM" id="Coils"/>
    </source>
</evidence>
<gene>
    <name evidence="3" type="ORF">HPB51_027218</name>
</gene>
<comment type="caution">
    <text evidence="3">The sequence shown here is derived from an EMBL/GenBank/DDBJ whole genome shotgun (WGS) entry which is preliminary data.</text>
</comment>
<dbReference type="AlphaFoldDB" id="A0A9J6D0T0"/>
<evidence type="ECO:0000256" key="2">
    <source>
        <dbReference type="SAM" id="MobiDB-lite"/>
    </source>
</evidence>
<feature type="region of interest" description="Disordered" evidence="2">
    <location>
        <begin position="1"/>
        <end position="82"/>
    </location>
</feature>
<feature type="compositionally biased region" description="Basic and acidic residues" evidence="2">
    <location>
        <begin position="193"/>
        <end position="212"/>
    </location>
</feature>
<sequence length="212" mass="23206">MDGSMGRRAHSLTQGEAVLDQGPPPDNATEPLPPTPPHQREPSCSSGNGQPPPGGKPKGSCKVTWSHLASQESRSPERSSLPEYLWKTLNSPIGVRLKKLEKENRVLRDELSRARKQSAKSAKKIDELQKTINEIVKRMAGHARGLPTQRGPMEHTSAAAEEDIDMLDVDGPTVGSKRKNQSGAQADDTDNTQESKRPRSNAKKVDVHEQMI</sequence>
<reference evidence="3" key="1">
    <citation type="journal article" date="2020" name="Cell">
        <title>Large-Scale Comparative Analyses of Tick Genomes Elucidate Their Genetic Diversity and Vector Capacities.</title>
        <authorList>
            <consortium name="Tick Genome and Microbiome Consortium (TIGMIC)"/>
            <person name="Jia N."/>
            <person name="Wang J."/>
            <person name="Shi W."/>
            <person name="Du L."/>
            <person name="Sun Y."/>
            <person name="Zhan W."/>
            <person name="Jiang J.F."/>
            <person name="Wang Q."/>
            <person name="Zhang B."/>
            <person name="Ji P."/>
            <person name="Bell-Sakyi L."/>
            <person name="Cui X.M."/>
            <person name="Yuan T.T."/>
            <person name="Jiang B.G."/>
            <person name="Yang W.F."/>
            <person name="Lam T.T."/>
            <person name="Chang Q.C."/>
            <person name="Ding S.J."/>
            <person name="Wang X.J."/>
            <person name="Zhu J.G."/>
            <person name="Ruan X.D."/>
            <person name="Zhao L."/>
            <person name="Wei J.T."/>
            <person name="Ye R.Z."/>
            <person name="Que T.C."/>
            <person name="Du C.H."/>
            <person name="Zhou Y.H."/>
            <person name="Cheng J.X."/>
            <person name="Dai P.F."/>
            <person name="Guo W.B."/>
            <person name="Han X.H."/>
            <person name="Huang E.J."/>
            <person name="Li L.F."/>
            <person name="Wei W."/>
            <person name="Gao Y.C."/>
            <person name="Liu J.Z."/>
            <person name="Shao H.Z."/>
            <person name="Wang X."/>
            <person name="Wang C.C."/>
            <person name="Yang T.C."/>
            <person name="Huo Q.B."/>
            <person name="Li W."/>
            <person name="Chen H.Y."/>
            <person name="Chen S.E."/>
            <person name="Zhou L.G."/>
            <person name="Ni X.B."/>
            <person name="Tian J.H."/>
            <person name="Sheng Y."/>
            <person name="Liu T."/>
            <person name="Pan Y.S."/>
            <person name="Xia L.Y."/>
            <person name="Li J."/>
            <person name="Zhao F."/>
            <person name="Cao W.C."/>
        </authorList>
    </citation>
    <scope>NUCLEOTIDE SEQUENCE</scope>
    <source>
        <strain evidence="3">Rmic-2018</strain>
    </source>
</reference>
<keyword evidence="1" id="KW-0175">Coiled coil</keyword>
<reference evidence="3" key="2">
    <citation type="submission" date="2021-09" db="EMBL/GenBank/DDBJ databases">
        <authorList>
            <person name="Jia N."/>
            <person name="Wang J."/>
            <person name="Shi W."/>
            <person name="Du L."/>
            <person name="Sun Y."/>
            <person name="Zhan W."/>
            <person name="Jiang J."/>
            <person name="Wang Q."/>
            <person name="Zhang B."/>
            <person name="Ji P."/>
            <person name="Sakyi L.B."/>
            <person name="Cui X."/>
            <person name="Yuan T."/>
            <person name="Jiang B."/>
            <person name="Yang W."/>
            <person name="Lam T.T.-Y."/>
            <person name="Chang Q."/>
            <person name="Ding S."/>
            <person name="Wang X."/>
            <person name="Zhu J."/>
            <person name="Ruan X."/>
            <person name="Zhao L."/>
            <person name="Wei J."/>
            <person name="Que T."/>
            <person name="Du C."/>
            <person name="Cheng J."/>
            <person name="Dai P."/>
            <person name="Han X."/>
            <person name="Huang E."/>
            <person name="Gao Y."/>
            <person name="Liu J."/>
            <person name="Shao H."/>
            <person name="Ye R."/>
            <person name="Li L."/>
            <person name="Wei W."/>
            <person name="Wang X."/>
            <person name="Wang C."/>
            <person name="Huo Q."/>
            <person name="Li W."/>
            <person name="Guo W."/>
            <person name="Chen H."/>
            <person name="Chen S."/>
            <person name="Zhou L."/>
            <person name="Zhou L."/>
            <person name="Ni X."/>
            <person name="Tian J."/>
            <person name="Zhou Y."/>
            <person name="Sheng Y."/>
            <person name="Liu T."/>
            <person name="Pan Y."/>
            <person name="Xia L."/>
            <person name="Li J."/>
            <person name="Zhao F."/>
            <person name="Cao W."/>
        </authorList>
    </citation>
    <scope>NUCLEOTIDE SEQUENCE</scope>
    <source>
        <strain evidence="3">Rmic-2018</strain>
        <tissue evidence="3">Larvae</tissue>
    </source>
</reference>
<proteinExistence type="predicted"/>
<dbReference type="Proteomes" id="UP000821866">
    <property type="component" value="Unassembled WGS sequence"/>
</dbReference>
<feature type="compositionally biased region" description="Pro residues" evidence="2">
    <location>
        <begin position="22"/>
        <end position="37"/>
    </location>
</feature>
<keyword evidence="4" id="KW-1185">Reference proteome</keyword>
<organism evidence="3 4">
    <name type="scientific">Rhipicephalus microplus</name>
    <name type="common">Cattle tick</name>
    <name type="synonym">Boophilus microplus</name>
    <dbReference type="NCBI Taxonomy" id="6941"/>
    <lineage>
        <taxon>Eukaryota</taxon>
        <taxon>Metazoa</taxon>
        <taxon>Ecdysozoa</taxon>
        <taxon>Arthropoda</taxon>
        <taxon>Chelicerata</taxon>
        <taxon>Arachnida</taxon>
        <taxon>Acari</taxon>
        <taxon>Parasitiformes</taxon>
        <taxon>Ixodida</taxon>
        <taxon>Ixodoidea</taxon>
        <taxon>Ixodidae</taxon>
        <taxon>Rhipicephalinae</taxon>
        <taxon>Rhipicephalus</taxon>
        <taxon>Boophilus</taxon>
    </lineage>
</organism>
<feature type="compositionally biased region" description="Low complexity" evidence="2">
    <location>
        <begin position="70"/>
        <end position="82"/>
    </location>
</feature>
<protein>
    <submittedName>
        <fullName evidence="3">Uncharacterized protein</fullName>
    </submittedName>
</protein>
<evidence type="ECO:0000313" key="4">
    <source>
        <dbReference type="Proteomes" id="UP000821866"/>
    </source>
</evidence>